<dbReference type="Gene3D" id="1.10.510.10">
    <property type="entry name" value="Transferase(Phosphotransferase) domain 1"/>
    <property type="match status" value="2"/>
</dbReference>
<evidence type="ECO:0000313" key="3">
    <source>
        <dbReference type="EMBL" id="KAF9448597.1"/>
    </source>
</evidence>
<keyword evidence="4" id="KW-1185">Reference proteome</keyword>
<dbReference type="GO" id="GO:0005524">
    <property type="term" value="F:ATP binding"/>
    <property type="evidence" value="ECO:0007669"/>
    <property type="project" value="InterPro"/>
</dbReference>
<gene>
    <name evidence="3" type="ORF">P691DRAFT_775299</name>
</gene>
<dbReference type="PROSITE" id="PS00108">
    <property type="entry name" value="PROTEIN_KINASE_ST"/>
    <property type="match status" value="1"/>
</dbReference>
<dbReference type="InterPro" id="IPR000719">
    <property type="entry name" value="Prot_kinase_dom"/>
</dbReference>
<organism evidence="3 4">
    <name type="scientific">Macrolepiota fuliginosa MF-IS2</name>
    <dbReference type="NCBI Taxonomy" id="1400762"/>
    <lineage>
        <taxon>Eukaryota</taxon>
        <taxon>Fungi</taxon>
        <taxon>Dikarya</taxon>
        <taxon>Basidiomycota</taxon>
        <taxon>Agaricomycotina</taxon>
        <taxon>Agaricomycetes</taxon>
        <taxon>Agaricomycetidae</taxon>
        <taxon>Agaricales</taxon>
        <taxon>Agaricineae</taxon>
        <taxon>Agaricaceae</taxon>
        <taxon>Macrolepiota</taxon>
    </lineage>
</organism>
<dbReference type="PROSITE" id="PS50011">
    <property type="entry name" value="PROTEIN_KINASE_DOM"/>
    <property type="match status" value="1"/>
</dbReference>
<dbReference type="Proteomes" id="UP000807342">
    <property type="component" value="Unassembled WGS sequence"/>
</dbReference>
<dbReference type="InterPro" id="IPR008271">
    <property type="entry name" value="Ser/Thr_kinase_AS"/>
</dbReference>
<evidence type="ECO:0000313" key="4">
    <source>
        <dbReference type="Proteomes" id="UP000807342"/>
    </source>
</evidence>
<name>A0A9P6C286_9AGAR</name>
<dbReference type="AlphaFoldDB" id="A0A9P6C286"/>
<dbReference type="SMART" id="SM00220">
    <property type="entry name" value="S_TKc"/>
    <property type="match status" value="1"/>
</dbReference>
<keyword evidence="3" id="KW-0418">Kinase</keyword>
<feature type="domain" description="Protein kinase" evidence="2">
    <location>
        <begin position="214"/>
        <end position="465"/>
    </location>
</feature>
<dbReference type="Pfam" id="PF00069">
    <property type="entry name" value="Pkinase"/>
    <property type="match status" value="1"/>
</dbReference>
<evidence type="ECO:0000256" key="1">
    <source>
        <dbReference type="SAM" id="MobiDB-lite"/>
    </source>
</evidence>
<reference evidence="3" key="1">
    <citation type="submission" date="2020-11" db="EMBL/GenBank/DDBJ databases">
        <authorList>
            <consortium name="DOE Joint Genome Institute"/>
            <person name="Ahrendt S."/>
            <person name="Riley R."/>
            <person name="Andreopoulos W."/>
            <person name="Labutti K."/>
            <person name="Pangilinan J."/>
            <person name="Ruiz-Duenas F.J."/>
            <person name="Barrasa J.M."/>
            <person name="Sanchez-Garcia M."/>
            <person name="Camarero S."/>
            <person name="Miyauchi S."/>
            <person name="Serrano A."/>
            <person name="Linde D."/>
            <person name="Babiker R."/>
            <person name="Drula E."/>
            <person name="Ayuso-Fernandez I."/>
            <person name="Pacheco R."/>
            <person name="Padilla G."/>
            <person name="Ferreira P."/>
            <person name="Barriuso J."/>
            <person name="Kellner H."/>
            <person name="Castanera R."/>
            <person name="Alfaro M."/>
            <person name="Ramirez L."/>
            <person name="Pisabarro A.G."/>
            <person name="Kuo A."/>
            <person name="Tritt A."/>
            <person name="Lipzen A."/>
            <person name="He G."/>
            <person name="Yan M."/>
            <person name="Ng V."/>
            <person name="Cullen D."/>
            <person name="Martin F."/>
            <person name="Rosso M.-N."/>
            <person name="Henrissat B."/>
            <person name="Hibbett D."/>
            <person name="Martinez A.T."/>
            <person name="Grigoriev I.V."/>
        </authorList>
    </citation>
    <scope>NUCLEOTIDE SEQUENCE</scope>
    <source>
        <strain evidence="3">MF-IS2</strain>
    </source>
</reference>
<evidence type="ECO:0000259" key="2">
    <source>
        <dbReference type="PROSITE" id="PS50011"/>
    </source>
</evidence>
<comment type="caution">
    <text evidence="3">The sequence shown here is derived from an EMBL/GenBank/DDBJ whole genome shotgun (WGS) entry which is preliminary data.</text>
</comment>
<dbReference type="InterPro" id="IPR011009">
    <property type="entry name" value="Kinase-like_dom_sf"/>
</dbReference>
<dbReference type="PANTHER" id="PTHR44329">
    <property type="entry name" value="SERINE/THREONINE-PROTEIN KINASE TNNI3K-RELATED"/>
    <property type="match status" value="1"/>
</dbReference>
<dbReference type="OrthoDB" id="2390637at2759"/>
<feature type="compositionally biased region" description="Pro residues" evidence="1">
    <location>
        <begin position="1"/>
        <end position="10"/>
    </location>
</feature>
<dbReference type="EMBL" id="MU151156">
    <property type="protein sequence ID" value="KAF9448597.1"/>
    <property type="molecule type" value="Genomic_DNA"/>
</dbReference>
<protein>
    <submittedName>
        <fullName evidence="3">Kinase-like protein</fullName>
    </submittedName>
</protein>
<dbReference type="GO" id="GO:0004674">
    <property type="term" value="F:protein serine/threonine kinase activity"/>
    <property type="evidence" value="ECO:0007669"/>
    <property type="project" value="TreeGrafter"/>
</dbReference>
<feature type="region of interest" description="Disordered" evidence="1">
    <location>
        <begin position="1"/>
        <end position="22"/>
    </location>
</feature>
<accession>A0A9P6C286</accession>
<dbReference type="SUPFAM" id="SSF56112">
    <property type="entry name" value="Protein kinase-like (PK-like)"/>
    <property type="match status" value="1"/>
</dbReference>
<proteinExistence type="predicted"/>
<keyword evidence="3" id="KW-0808">Transferase</keyword>
<dbReference type="InterPro" id="IPR051681">
    <property type="entry name" value="Ser/Thr_Kinases-Pseudokinases"/>
</dbReference>
<sequence length="524" mass="58687">MYSQPFPNPTLPTVSDRGSNWDYRQPYTLDTIVPERRTSLGSPLTPPFEPGQPWLHGSASVSSMSSLEETRVTSISRRSPVDSYILSVRPTPQVTLKKPDGTLVDVQTLARNNSISSLESALSSPGSIASDQMDVVSGLVDLVKRILNQKPLHKALLRCRGTRAQRILDQLQELLTSWGFENDDSGRSQILKALMRLCVATGMYPQCLTLRDIQHEVTPVTEGQFGDIRRGNFRGCPVCLKVVKLYQQAQISHLIENFYSEGLLWSHLSHRNLLPFYGIYQLNDGTERVCLVSPWMKNGNICDYLINNPDAPRIPLIRDIILGLDYLHRRNVVHGDLKGANILVTSTATRVGGTLRWQAPELMEPASDLHVEGQVVRPTLSSDVYSLASVMYEVLTDKEPFYEYRGYSVLFAIGQGKQPSKPSAHVPLELTEQLWKLMTLCWDPLPANRPLIGTIVQNVLNMPVNSLTRHRMAQMPAESERNKAQSMTPEAFRAAMWHGQGPRFDVDLFISLGNTVEGAPFSRE</sequence>